<dbReference type="EMBL" id="KZ995398">
    <property type="protein sequence ID" value="RKO90755.1"/>
    <property type="molecule type" value="Genomic_DNA"/>
</dbReference>
<dbReference type="PANTHER" id="PTHR32215">
    <property type="entry name" value="CILIA- AND FLAGELLA-ASSOCIATED PROTEIN 57"/>
    <property type="match status" value="1"/>
</dbReference>
<proteinExistence type="predicted"/>
<dbReference type="OrthoDB" id="10251741at2759"/>
<name>A0A4P9WFU9_9FUNG</name>
<keyword evidence="2" id="KW-1185">Reference proteome</keyword>
<organism evidence="1 2">
    <name type="scientific">Blyttiomyces helicus</name>
    <dbReference type="NCBI Taxonomy" id="388810"/>
    <lineage>
        <taxon>Eukaryota</taxon>
        <taxon>Fungi</taxon>
        <taxon>Fungi incertae sedis</taxon>
        <taxon>Chytridiomycota</taxon>
        <taxon>Chytridiomycota incertae sedis</taxon>
        <taxon>Chytridiomycetes</taxon>
        <taxon>Chytridiomycetes incertae sedis</taxon>
        <taxon>Blyttiomyces</taxon>
    </lineage>
</organism>
<evidence type="ECO:0000313" key="1">
    <source>
        <dbReference type="EMBL" id="RKO90755.1"/>
    </source>
</evidence>
<reference evidence="2" key="1">
    <citation type="journal article" date="2018" name="Nat. Microbiol.">
        <title>Leveraging single-cell genomics to expand the fungal tree of life.</title>
        <authorList>
            <person name="Ahrendt S.R."/>
            <person name="Quandt C.A."/>
            <person name="Ciobanu D."/>
            <person name="Clum A."/>
            <person name="Salamov A."/>
            <person name="Andreopoulos B."/>
            <person name="Cheng J.F."/>
            <person name="Woyke T."/>
            <person name="Pelin A."/>
            <person name="Henrissat B."/>
            <person name="Reynolds N.K."/>
            <person name="Benny G.L."/>
            <person name="Smith M.E."/>
            <person name="James T.Y."/>
            <person name="Grigoriev I.V."/>
        </authorList>
    </citation>
    <scope>NUCLEOTIDE SEQUENCE [LARGE SCALE GENOMIC DNA]</scope>
</reference>
<feature type="non-terminal residue" evidence="1">
    <location>
        <position position="1"/>
    </location>
</feature>
<protein>
    <submittedName>
        <fullName evidence="1">Uncharacterized protein</fullName>
    </submittedName>
</protein>
<sequence>QVQSERGTHATNLISIDEDADAEVLSLSYQFESKLREERDSLSTIKDENADMRVRFDALTREIEDHKVELGKMFAEEKRLRGIIRGLEKDILGFRKEMQERDDTIQDKEKRIYDLKKKNQELEKFKFVLDYKIMELKKQVEPREKDIITLSNQIKV</sequence>
<dbReference type="Gene3D" id="1.20.5.1160">
    <property type="entry name" value="Vasodilator-stimulated phosphoprotein"/>
    <property type="match status" value="1"/>
</dbReference>
<dbReference type="PANTHER" id="PTHR32215:SF0">
    <property type="entry name" value="CILIA- AND FLAGELLA-ASSOCIATED PROTEIN 57"/>
    <property type="match status" value="1"/>
</dbReference>
<dbReference type="InterPro" id="IPR052993">
    <property type="entry name" value="CFA-57"/>
</dbReference>
<dbReference type="Proteomes" id="UP000269721">
    <property type="component" value="Unassembled WGS sequence"/>
</dbReference>
<accession>A0A4P9WFU9</accession>
<dbReference type="AlphaFoldDB" id="A0A4P9WFU9"/>
<gene>
    <name evidence="1" type="ORF">BDK51DRAFT_37885</name>
</gene>
<evidence type="ECO:0000313" key="2">
    <source>
        <dbReference type="Proteomes" id="UP000269721"/>
    </source>
</evidence>